<dbReference type="InterPro" id="IPR041095">
    <property type="entry name" value="EFG_II"/>
</dbReference>
<dbReference type="Gene3D" id="3.30.230.10">
    <property type="match status" value="1"/>
</dbReference>
<dbReference type="Pfam" id="PF00009">
    <property type="entry name" value="GTP_EFTU"/>
    <property type="match status" value="1"/>
</dbReference>
<dbReference type="EMBL" id="JABCJJ010000010">
    <property type="protein sequence ID" value="NMR20204.1"/>
    <property type="molecule type" value="Genomic_DNA"/>
</dbReference>
<dbReference type="NCBIfam" id="NF009381">
    <property type="entry name" value="PRK12740.1-5"/>
    <property type="match status" value="1"/>
</dbReference>
<dbReference type="GO" id="GO:0032790">
    <property type="term" value="P:ribosome disassembly"/>
    <property type="evidence" value="ECO:0007669"/>
    <property type="project" value="TreeGrafter"/>
</dbReference>
<dbReference type="PANTHER" id="PTHR43261">
    <property type="entry name" value="TRANSLATION ELONGATION FACTOR G-RELATED"/>
    <property type="match status" value="1"/>
</dbReference>
<dbReference type="GO" id="GO:0005525">
    <property type="term" value="F:GTP binding"/>
    <property type="evidence" value="ECO:0007669"/>
    <property type="project" value="UniProtKB-KW"/>
</dbReference>
<dbReference type="InterPro" id="IPR020568">
    <property type="entry name" value="Ribosomal_Su5_D2-typ_SF"/>
</dbReference>
<dbReference type="InterPro" id="IPR027417">
    <property type="entry name" value="P-loop_NTPase"/>
</dbReference>
<evidence type="ECO:0000313" key="5">
    <source>
        <dbReference type="Proteomes" id="UP000562124"/>
    </source>
</evidence>
<dbReference type="InterPro" id="IPR009000">
    <property type="entry name" value="Transl_B-barrel_sf"/>
</dbReference>
<dbReference type="SUPFAM" id="SSF50447">
    <property type="entry name" value="Translation proteins"/>
    <property type="match status" value="1"/>
</dbReference>
<sequence>MDTATTPRIRNVALVGHSSSGKTTLAEALLLRAGAIPRAGRVEDGTTVCDFEAEEIKRGISLSLAVAPFDWTASDGESYRVNLIDTPGYADFVGGVDAALSVADLAVVVVSAVDGIEVGTEQVWEQCRAAGIPRLVFVTKEDKARADFRTQLARLRERFGSGFVALELPIGEEDAFHGVADVLSDQGFAYDDAGRHPAPLPDDLADEEHRLHDEVAEEIVSGDDEQLERYLAGDVLTASELERTLAHEVRDGVAFPVLVGSATTGVGIDRLADFLCEIGPSPADRPARVRVGDAPDADEITVDADPAGDPLVYVFRTVADPFVGQVSLFTVLSGTVTNEQRLVNTTTRAEERLHGLFRLRGKEHLPVDRVVAGDIAAVAKLAASPTGSALASRGTPVRVVGPEPRPTPYAVALKPVTQADDDKLSGALARLCAEDPTLVVERSGQYAQTVLRGVGDTHLAVALERLARKFGVNVETEPVRIPFRETIAGAADVEGKVKKQSGGHGQFAVAQLRVSPTERGKGAEFVDSVVGGAIPRNYLPAVERGVTDAMAAGGPRGFPVVDVRVECYDGKYHSVDSSDMAFRTAAAHGLREALQAAGTSVLEPVSRVTVTVPGESQGDVLGDLSTRRGRILHTSALDDGRQVITAMVPEAEIVRYVLDLRSLTGGRGTFEAVHDHYDVLPDHLVERVTTQAAVAGAR</sequence>
<dbReference type="InterPro" id="IPR053905">
    <property type="entry name" value="EF-G-like_DII"/>
</dbReference>
<dbReference type="SUPFAM" id="SSF54211">
    <property type="entry name" value="Ribosomal protein S5 domain 2-like"/>
    <property type="match status" value="1"/>
</dbReference>
<dbReference type="PANTHER" id="PTHR43261:SF6">
    <property type="entry name" value="ELONGATION FACTOR G-LIKE PROTEIN"/>
    <property type="match status" value="1"/>
</dbReference>
<evidence type="ECO:0000256" key="1">
    <source>
        <dbReference type="ARBA" id="ARBA00022741"/>
    </source>
</evidence>
<dbReference type="Pfam" id="PF22042">
    <property type="entry name" value="EF-G_D2"/>
    <property type="match status" value="1"/>
</dbReference>
<accession>A0A7Y0QHS9</accession>
<keyword evidence="4" id="KW-0648">Protein biosynthesis</keyword>
<keyword evidence="4" id="KW-0251">Elongation factor</keyword>
<reference evidence="4 5" key="1">
    <citation type="submission" date="2020-04" db="EMBL/GenBank/DDBJ databases">
        <title>Sequencing and Assembly of C. fimi.</title>
        <authorList>
            <person name="Ramsey A.R."/>
        </authorList>
    </citation>
    <scope>NUCLEOTIDE SEQUENCE [LARGE SCALE GENOMIC DNA]</scope>
    <source>
        <strain evidence="4 5">SB</strain>
    </source>
</reference>
<dbReference type="InterPro" id="IPR000795">
    <property type="entry name" value="T_Tr_GTP-bd_dom"/>
</dbReference>
<dbReference type="CDD" id="cd03713">
    <property type="entry name" value="EFG_mtEFG_C"/>
    <property type="match status" value="1"/>
</dbReference>
<dbReference type="Proteomes" id="UP000562124">
    <property type="component" value="Unassembled WGS sequence"/>
</dbReference>
<dbReference type="Gene3D" id="2.40.30.10">
    <property type="entry name" value="Translation factors"/>
    <property type="match status" value="1"/>
</dbReference>
<dbReference type="InterPro" id="IPR014721">
    <property type="entry name" value="Ribsml_uS5_D2-typ_fold_subgr"/>
</dbReference>
<comment type="caution">
    <text evidence="4">The sequence shown here is derived from an EMBL/GenBank/DDBJ whole genome shotgun (WGS) entry which is preliminary data.</text>
</comment>
<dbReference type="CDD" id="cd04170">
    <property type="entry name" value="EF-G_bact"/>
    <property type="match status" value="1"/>
</dbReference>
<dbReference type="Pfam" id="PF03764">
    <property type="entry name" value="EFG_IV"/>
    <property type="match status" value="1"/>
</dbReference>
<dbReference type="FunFam" id="3.30.70.240:FF:000001">
    <property type="entry name" value="Elongation factor G"/>
    <property type="match status" value="1"/>
</dbReference>
<feature type="domain" description="Tr-type G" evidence="3">
    <location>
        <begin position="7"/>
        <end position="283"/>
    </location>
</feature>
<dbReference type="SMART" id="SM00889">
    <property type="entry name" value="EFG_IV"/>
    <property type="match status" value="1"/>
</dbReference>
<keyword evidence="2" id="KW-0342">GTP-binding</keyword>
<dbReference type="NCBIfam" id="TIGR00231">
    <property type="entry name" value="small_GTP"/>
    <property type="match status" value="1"/>
</dbReference>
<dbReference type="Pfam" id="PF00679">
    <property type="entry name" value="EFG_C"/>
    <property type="match status" value="1"/>
</dbReference>
<evidence type="ECO:0000313" key="4">
    <source>
        <dbReference type="EMBL" id="NMR20204.1"/>
    </source>
</evidence>
<dbReference type="AlphaFoldDB" id="A0A7Y0QHS9"/>
<proteinExistence type="predicted"/>
<dbReference type="SUPFAM" id="SSF52540">
    <property type="entry name" value="P-loop containing nucleoside triphosphate hydrolases"/>
    <property type="match status" value="1"/>
</dbReference>
<dbReference type="Gene3D" id="3.30.70.870">
    <property type="entry name" value="Elongation Factor G (Translational Gtpase), domain 3"/>
    <property type="match status" value="1"/>
</dbReference>
<evidence type="ECO:0000259" key="3">
    <source>
        <dbReference type="PROSITE" id="PS51722"/>
    </source>
</evidence>
<dbReference type="GO" id="GO:0003746">
    <property type="term" value="F:translation elongation factor activity"/>
    <property type="evidence" value="ECO:0007669"/>
    <property type="project" value="UniProtKB-KW"/>
</dbReference>
<dbReference type="InterPro" id="IPR009022">
    <property type="entry name" value="EFG_III"/>
</dbReference>
<dbReference type="InterPro" id="IPR035647">
    <property type="entry name" value="EFG_III/V"/>
</dbReference>
<keyword evidence="5" id="KW-1185">Reference proteome</keyword>
<dbReference type="CDD" id="cd16262">
    <property type="entry name" value="EFG_III"/>
    <property type="match status" value="1"/>
</dbReference>
<evidence type="ECO:0000256" key="2">
    <source>
        <dbReference type="ARBA" id="ARBA00023134"/>
    </source>
</evidence>
<dbReference type="InterPro" id="IPR047872">
    <property type="entry name" value="EFG_IV"/>
</dbReference>
<dbReference type="InterPro" id="IPR000640">
    <property type="entry name" value="EFG_V-like"/>
</dbReference>
<dbReference type="Pfam" id="PF14492">
    <property type="entry name" value="EFG_III"/>
    <property type="match status" value="1"/>
</dbReference>
<dbReference type="InterPro" id="IPR005225">
    <property type="entry name" value="Small_GTP-bd"/>
</dbReference>
<dbReference type="CDD" id="cd01434">
    <property type="entry name" value="EFG_mtEFG1_IV"/>
    <property type="match status" value="1"/>
</dbReference>
<dbReference type="RefSeq" id="WP_169324586.1">
    <property type="nucleotide sequence ID" value="NZ_JABCJJ010000010.1"/>
</dbReference>
<dbReference type="Gene3D" id="3.30.70.240">
    <property type="match status" value="1"/>
</dbReference>
<dbReference type="PROSITE" id="PS51722">
    <property type="entry name" value="G_TR_2"/>
    <property type="match status" value="1"/>
</dbReference>
<dbReference type="Gene3D" id="3.40.50.300">
    <property type="entry name" value="P-loop containing nucleotide triphosphate hydrolases"/>
    <property type="match status" value="1"/>
</dbReference>
<dbReference type="NCBIfam" id="NF009379">
    <property type="entry name" value="PRK12740.1-3"/>
    <property type="match status" value="1"/>
</dbReference>
<name>A0A7Y0QHS9_CELFI</name>
<dbReference type="SMART" id="SM00838">
    <property type="entry name" value="EFG_C"/>
    <property type="match status" value="1"/>
</dbReference>
<dbReference type="PRINTS" id="PR00315">
    <property type="entry name" value="ELONGATNFCT"/>
</dbReference>
<gene>
    <name evidence="4" type="ORF">HIR71_08230</name>
</gene>
<protein>
    <submittedName>
        <fullName evidence="4">Elongation factor G</fullName>
    </submittedName>
</protein>
<keyword evidence="1" id="KW-0547">Nucleotide-binding</keyword>
<dbReference type="InterPro" id="IPR005517">
    <property type="entry name" value="Transl_elong_EFG/EF2_IV"/>
</dbReference>
<dbReference type="InterPro" id="IPR035649">
    <property type="entry name" value="EFG_V"/>
</dbReference>
<dbReference type="SUPFAM" id="SSF54980">
    <property type="entry name" value="EF-G C-terminal domain-like"/>
    <property type="match status" value="2"/>
</dbReference>
<dbReference type="GO" id="GO:0003924">
    <property type="term" value="F:GTPase activity"/>
    <property type="evidence" value="ECO:0007669"/>
    <property type="project" value="InterPro"/>
</dbReference>
<organism evidence="4 5">
    <name type="scientific">Cellulomonas fimi</name>
    <dbReference type="NCBI Taxonomy" id="1708"/>
    <lineage>
        <taxon>Bacteria</taxon>
        <taxon>Bacillati</taxon>
        <taxon>Actinomycetota</taxon>
        <taxon>Actinomycetes</taxon>
        <taxon>Micrococcales</taxon>
        <taxon>Cellulomonadaceae</taxon>
        <taxon>Cellulomonas</taxon>
    </lineage>
</organism>